<protein>
    <submittedName>
        <fullName evidence="1">Uncharacterized protein</fullName>
    </submittedName>
</protein>
<dbReference type="AlphaFoldDB" id="A0A2A6CPF9"/>
<dbReference type="Proteomes" id="UP000005239">
    <property type="component" value="Unassembled WGS sequence"/>
</dbReference>
<evidence type="ECO:0000313" key="2">
    <source>
        <dbReference type="Proteomes" id="UP000005239"/>
    </source>
</evidence>
<gene>
    <name evidence="1" type="primary">WBGene00118852</name>
</gene>
<organism evidence="1 2">
    <name type="scientific">Pristionchus pacificus</name>
    <name type="common">Parasitic nematode worm</name>
    <dbReference type="NCBI Taxonomy" id="54126"/>
    <lineage>
        <taxon>Eukaryota</taxon>
        <taxon>Metazoa</taxon>
        <taxon>Ecdysozoa</taxon>
        <taxon>Nematoda</taxon>
        <taxon>Chromadorea</taxon>
        <taxon>Rhabditida</taxon>
        <taxon>Rhabditina</taxon>
        <taxon>Diplogasteromorpha</taxon>
        <taxon>Diplogasteroidea</taxon>
        <taxon>Neodiplogasteridae</taxon>
        <taxon>Pristionchus</taxon>
    </lineage>
</organism>
<accession>A0A8R1YNC9</accession>
<sequence>MTLELLLLLMQIYSIGCLSDSTCFVPSLSPNAHVVVNSTEKETQRACEIACGEDARSQCKTAHFQCSTIVYNNPACFLLGSGANSTVGCSAPVAIQSKRLTNCSARSDPRAELGSDHCTSAFYSEDLGLNRSGICNRTRDYILRGVDEFGARVSLDNDISNTLTSNATRNMWMYKFPATGFTKWLVAVSCATADATCACATLPMLSRPPTGGVKAQIDLKGACKNTSHKLSFFGGKFKASDTAQTFSTAESSSTTITCKAGIWLLNYVNGYNGWQITNATCAP</sequence>
<reference evidence="1" key="2">
    <citation type="submission" date="2022-06" db="UniProtKB">
        <authorList>
            <consortium name="EnsemblMetazoa"/>
        </authorList>
    </citation>
    <scope>IDENTIFICATION</scope>
    <source>
        <strain evidence="1">PS312</strain>
    </source>
</reference>
<reference evidence="2" key="1">
    <citation type="journal article" date="2008" name="Nat. Genet.">
        <title>The Pristionchus pacificus genome provides a unique perspective on nematode lifestyle and parasitism.</title>
        <authorList>
            <person name="Dieterich C."/>
            <person name="Clifton S.W."/>
            <person name="Schuster L.N."/>
            <person name="Chinwalla A."/>
            <person name="Delehaunty K."/>
            <person name="Dinkelacker I."/>
            <person name="Fulton L."/>
            <person name="Fulton R."/>
            <person name="Godfrey J."/>
            <person name="Minx P."/>
            <person name="Mitreva M."/>
            <person name="Roeseler W."/>
            <person name="Tian H."/>
            <person name="Witte H."/>
            <person name="Yang S.P."/>
            <person name="Wilson R.K."/>
            <person name="Sommer R.J."/>
        </authorList>
    </citation>
    <scope>NUCLEOTIDE SEQUENCE [LARGE SCALE GENOMIC DNA]</scope>
    <source>
        <strain evidence="2">PS312</strain>
    </source>
</reference>
<keyword evidence="2" id="KW-1185">Reference proteome</keyword>
<accession>A0A2A6CPF9</accession>
<evidence type="ECO:0000313" key="1">
    <source>
        <dbReference type="EnsemblMetazoa" id="PPA29298.1"/>
    </source>
</evidence>
<name>A0A2A6CPF9_PRIPA</name>
<proteinExistence type="predicted"/>
<dbReference type="EnsemblMetazoa" id="PPA29298.1">
    <property type="protein sequence ID" value="PPA29298.1"/>
    <property type="gene ID" value="WBGene00118852"/>
</dbReference>